<keyword evidence="3" id="KW-1185">Reference proteome</keyword>
<feature type="transmembrane region" description="Helical" evidence="1">
    <location>
        <begin position="12"/>
        <end position="29"/>
    </location>
</feature>
<feature type="transmembrane region" description="Helical" evidence="1">
    <location>
        <begin position="35"/>
        <end position="55"/>
    </location>
</feature>
<dbReference type="RefSeq" id="WP_289600016.1">
    <property type="nucleotide sequence ID" value="NZ_JAUDCL010000015.1"/>
</dbReference>
<proteinExistence type="predicted"/>
<dbReference type="Proteomes" id="UP001529380">
    <property type="component" value="Unassembled WGS sequence"/>
</dbReference>
<sequence>MSKWIEVRRKSVLPWYFAGLVWLVGALALPIYQLWALAVVAVLSVVGFAAARRFCPDVVTRKEVPFMTGKEDADQMLALIDQKRKELHALNVRIEDEPLSAAMDRMEKACLGILNEVEQHPEKAAQVRRFANYYLQDAVKILTLYAELEEKGVQGENAAGVRAEVAQNAQTIATAFENQLDSLFARDALDISTDLEVLNGMLKGQGLVD</sequence>
<dbReference type="Pfam" id="PF10112">
    <property type="entry name" value="Halogen_Hydrol"/>
    <property type="match status" value="1"/>
</dbReference>
<evidence type="ECO:0000313" key="2">
    <source>
        <dbReference type="EMBL" id="MDM8201498.1"/>
    </source>
</evidence>
<accession>A0ABT7URI0</accession>
<dbReference type="InterPro" id="IPR018770">
    <property type="entry name" value="ChloroindolylP_hydrolase"/>
</dbReference>
<keyword evidence="1" id="KW-0472">Membrane</keyword>
<comment type="caution">
    <text evidence="2">The sequence shown here is derived from an EMBL/GenBank/DDBJ whole genome shotgun (WGS) entry which is preliminary data.</text>
</comment>
<dbReference type="EMBL" id="JAUDCL010000015">
    <property type="protein sequence ID" value="MDM8201498.1"/>
    <property type="molecule type" value="Genomic_DNA"/>
</dbReference>
<keyword evidence="1" id="KW-0812">Transmembrane</keyword>
<reference evidence="2 3" key="3">
    <citation type="submission" date="2023-06" db="EMBL/GenBank/DDBJ databases">
        <authorList>
            <person name="Zeman M."/>
            <person name="Kubasova T."/>
            <person name="Jahodarova E."/>
            <person name="Nykrynova M."/>
            <person name="Rychlik I."/>
        </authorList>
    </citation>
    <scope>NUCLEOTIDE SEQUENCE [LARGE SCALE GENOMIC DNA]</scope>
    <source>
        <strain evidence="2 3">ET340</strain>
    </source>
</reference>
<gene>
    <name evidence="2" type="ORF">QUW08_09360</name>
</gene>
<evidence type="ECO:0000313" key="3">
    <source>
        <dbReference type="Proteomes" id="UP001529380"/>
    </source>
</evidence>
<keyword evidence="1" id="KW-1133">Transmembrane helix</keyword>
<reference evidence="2 3" key="2">
    <citation type="submission" date="2023-06" db="EMBL/GenBank/DDBJ databases">
        <title>Identification and characterization of horizontal gene transfer across gut microbiota members of farm animals based on homology search.</title>
        <authorList>
            <person name="Schwarzerova J."/>
            <person name="Nykrynova M."/>
            <person name="Jureckova K."/>
            <person name="Cejkova D."/>
            <person name="Rychlik I."/>
        </authorList>
    </citation>
    <scope>NUCLEOTIDE SEQUENCE [LARGE SCALE GENOMIC DNA]</scope>
    <source>
        <strain evidence="2 3">ET340</strain>
    </source>
</reference>
<evidence type="ECO:0000256" key="1">
    <source>
        <dbReference type="SAM" id="Phobius"/>
    </source>
</evidence>
<reference evidence="3" key="1">
    <citation type="submission" date="2023-06" db="EMBL/GenBank/DDBJ databases">
        <title>Identification and characterization of horizontal gene transfer across gut microbiota members of farm animals based on homology search.</title>
        <authorList>
            <person name="Zeman M."/>
            <person name="Kubasova T."/>
            <person name="Jahodarova E."/>
            <person name="Nykrynova M."/>
            <person name="Rychlik I."/>
        </authorList>
    </citation>
    <scope>NUCLEOTIDE SEQUENCE [LARGE SCALE GENOMIC DNA]</scope>
    <source>
        <strain evidence="3">ET340</strain>
    </source>
</reference>
<name>A0ABT7URI0_9FIRM</name>
<organism evidence="2 3">
    <name type="scientific">Allofournierella massiliensis</name>
    <dbReference type="NCBI Taxonomy" id="1650663"/>
    <lineage>
        <taxon>Bacteria</taxon>
        <taxon>Bacillati</taxon>
        <taxon>Bacillota</taxon>
        <taxon>Clostridia</taxon>
        <taxon>Eubacteriales</taxon>
        <taxon>Oscillospiraceae</taxon>
        <taxon>Allofournierella</taxon>
    </lineage>
</organism>
<protein>
    <submittedName>
        <fullName evidence="2">5-bromo-4-chloroindolyl phosphate hydrolysis family protein</fullName>
    </submittedName>
</protein>